<feature type="transmembrane region" description="Helical" evidence="6">
    <location>
        <begin position="368"/>
        <end position="385"/>
    </location>
</feature>
<dbReference type="EMBL" id="JBHSRD010000008">
    <property type="protein sequence ID" value="MFC6009224.1"/>
    <property type="molecule type" value="Genomic_DNA"/>
</dbReference>
<feature type="domain" description="STAS" evidence="7">
    <location>
        <begin position="455"/>
        <end position="569"/>
    </location>
</feature>
<feature type="transmembrane region" description="Helical" evidence="6">
    <location>
        <begin position="91"/>
        <end position="108"/>
    </location>
</feature>
<evidence type="ECO:0000259" key="7">
    <source>
        <dbReference type="PROSITE" id="PS50801"/>
    </source>
</evidence>
<protein>
    <submittedName>
        <fullName evidence="8">SulP family inorganic anion transporter</fullName>
    </submittedName>
</protein>
<dbReference type="RefSeq" id="WP_345717745.1">
    <property type="nucleotide sequence ID" value="NZ_BAABFP010000007.1"/>
</dbReference>
<evidence type="ECO:0000256" key="2">
    <source>
        <dbReference type="ARBA" id="ARBA00022692"/>
    </source>
</evidence>
<feature type="transmembrane region" description="Helical" evidence="6">
    <location>
        <begin position="68"/>
        <end position="84"/>
    </location>
</feature>
<evidence type="ECO:0000313" key="9">
    <source>
        <dbReference type="Proteomes" id="UP001596189"/>
    </source>
</evidence>
<feature type="transmembrane region" description="Helical" evidence="6">
    <location>
        <begin position="397"/>
        <end position="430"/>
    </location>
</feature>
<evidence type="ECO:0000256" key="1">
    <source>
        <dbReference type="ARBA" id="ARBA00004141"/>
    </source>
</evidence>
<accession>A0ABW1JIK8</accession>
<sequence length="587" mass="61080">MDPQAPAAGGTRAAGGASRLFPIVGWLGSYQRSWLRGDLIAGVTVAALIVPKNLGYAGIAGIPLQNGLYAAAAGALLYAVFGTCRQISMGPSSGLAAVAASAVVAAGITDEGDIASFVAGLTLASGALFLVLAVLKMGWIAQFLSRAVVTGFLFGAAIDVVIGELPRLTGTQTSGTNSFQELWSWLGSLGDANVATVLVGTISLVVVFGLRRIAPQVPGALVLVVGGLVASYAFDLGEHGVALVGDVPRGLPSFAVPDLGLMWDHVVPVALGAFALVLIGFSQTTGDARAFAAKHRYQIDVNQESVAQSAANVGAGLFQGMPVSTSLSASSLNDHAGARTGLASITSGVTVLLTLLVLAPLFSQLPKPVLGALIIEAVVMGMMDVREMRRIHRVQRFDFWIAVAAIVATLAFGVLAGVMIGIGLSLLWLVRVATQPDMPALARQPGTQVYRDRDEHPDDEQPAGVVVVRIDGGLFFATSDALEDRIRTLIQAEPDVSAVVIDFEGVNFIDSQGSAKLDDILVLCQQAAVSLRLARVKPRVRAVLEREELVTRLGSDHIHGNVHRAVVAHDPTPRDKDAADSSPADPG</sequence>
<feature type="transmembrane region" description="Helical" evidence="6">
    <location>
        <begin position="114"/>
        <end position="135"/>
    </location>
</feature>
<name>A0ABW1JIK8_9ACTN</name>
<keyword evidence="9" id="KW-1185">Reference proteome</keyword>
<dbReference type="InterPro" id="IPR011547">
    <property type="entry name" value="SLC26A/SulP_dom"/>
</dbReference>
<evidence type="ECO:0000256" key="3">
    <source>
        <dbReference type="ARBA" id="ARBA00022989"/>
    </source>
</evidence>
<feature type="region of interest" description="Disordered" evidence="5">
    <location>
        <begin position="568"/>
        <end position="587"/>
    </location>
</feature>
<keyword evidence="4 6" id="KW-0472">Membrane</keyword>
<dbReference type="Pfam" id="PF01740">
    <property type="entry name" value="STAS"/>
    <property type="match status" value="1"/>
</dbReference>
<organism evidence="8 9">
    <name type="scientific">Angustibacter luteus</name>
    <dbReference type="NCBI Taxonomy" id="658456"/>
    <lineage>
        <taxon>Bacteria</taxon>
        <taxon>Bacillati</taxon>
        <taxon>Actinomycetota</taxon>
        <taxon>Actinomycetes</taxon>
        <taxon>Kineosporiales</taxon>
        <taxon>Kineosporiaceae</taxon>
    </lineage>
</organism>
<dbReference type="Gene3D" id="3.30.750.24">
    <property type="entry name" value="STAS domain"/>
    <property type="match status" value="1"/>
</dbReference>
<feature type="transmembrane region" description="Helical" evidence="6">
    <location>
        <begin position="341"/>
        <end position="362"/>
    </location>
</feature>
<reference evidence="9" key="1">
    <citation type="journal article" date="2019" name="Int. J. Syst. Evol. Microbiol.">
        <title>The Global Catalogue of Microorganisms (GCM) 10K type strain sequencing project: providing services to taxonomists for standard genome sequencing and annotation.</title>
        <authorList>
            <consortium name="The Broad Institute Genomics Platform"/>
            <consortium name="The Broad Institute Genome Sequencing Center for Infectious Disease"/>
            <person name="Wu L."/>
            <person name="Ma J."/>
        </authorList>
    </citation>
    <scope>NUCLEOTIDE SEQUENCE [LARGE SCALE GENOMIC DNA]</scope>
    <source>
        <strain evidence="9">KACC 14249</strain>
    </source>
</reference>
<dbReference type="PROSITE" id="PS50801">
    <property type="entry name" value="STAS"/>
    <property type="match status" value="1"/>
</dbReference>
<keyword evidence="2 6" id="KW-0812">Transmembrane</keyword>
<feature type="transmembrane region" description="Helical" evidence="6">
    <location>
        <begin position="185"/>
        <end position="210"/>
    </location>
</feature>
<comment type="caution">
    <text evidence="8">The sequence shown here is derived from an EMBL/GenBank/DDBJ whole genome shotgun (WGS) entry which is preliminary data.</text>
</comment>
<dbReference type="InterPro" id="IPR036513">
    <property type="entry name" value="STAS_dom_sf"/>
</dbReference>
<keyword evidence="3 6" id="KW-1133">Transmembrane helix</keyword>
<dbReference type="PANTHER" id="PTHR11814">
    <property type="entry name" value="SULFATE TRANSPORTER"/>
    <property type="match status" value="1"/>
</dbReference>
<evidence type="ECO:0000256" key="4">
    <source>
        <dbReference type="ARBA" id="ARBA00023136"/>
    </source>
</evidence>
<dbReference type="SUPFAM" id="SSF52091">
    <property type="entry name" value="SpoIIaa-like"/>
    <property type="match status" value="1"/>
</dbReference>
<dbReference type="InterPro" id="IPR001902">
    <property type="entry name" value="SLC26A/SulP_fam"/>
</dbReference>
<gene>
    <name evidence="8" type="ORF">ACFQDO_18995</name>
</gene>
<feature type="transmembrane region" description="Helical" evidence="6">
    <location>
        <begin position="217"/>
        <end position="234"/>
    </location>
</feature>
<feature type="transmembrane region" description="Helical" evidence="6">
    <location>
        <begin position="261"/>
        <end position="281"/>
    </location>
</feature>
<dbReference type="Proteomes" id="UP001596189">
    <property type="component" value="Unassembled WGS sequence"/>
</dbReference>
<dbReference type="Pfam" id="PF00916">
    <property type="entry name" value="Sulfate_transp"/>
    <property type="match status" value="1"/>
</dbReference>
<proteinExistence type="predicted"/>
<evidence type="ECO:0000256" key="6">
    <source>
        <dbReference type="SAM" id="Phobius"/>
    </source>
</evidence>
<dbReference type="NCBIfam" id="TIGR00815">
    <property type="entry name" value="sulP"/>
    <property type="match status" value="1"/>
</dbReference>
<dbReference type="CDD" id="cd07042">
    <property type="entry name" value="STAS_SulP_like_sulfate_transporter"/>
    <property type="match status" value="1"/>
</dbReference>
<evidence type="ECO:0000256" key="5">
    <source>
        <dbReference type="SAM" id="MobiDB-lite"/>
    </source>
</evidence>
<evidence type="ECO:0000313" key="8">
    <source>
        <dbReference type="EMBL" id="MFC6009224.1"/>
    </source>
</evidence>
<dbReference type="InterPro" id="IPR002645">
    <property type="entry name" value="STAS_dom"/>
</dbReference>
<feature type="transmembrane region" description="Helical" evidence="6">
    <location>
        <begin position="147"/>
        <end position="165"/>
    </location>
</feature>
<comment type="subcellular location">
    <subcellularLocation>
        <location evidence="1">Membrane</location>
        <topology evidence="1">Multi-pass membrane protein</topology>
    </subcellularLocation>
</comment>